<sequence length="147" mass="16472">MSNGGRMSFAYIGGGGGTWDWYVEGGLKLAIEEIRRHAAAIAATSGDLAAADFLALIRAKLKRAERGELEVPDDGKPHLHLRPGVMEIRWHIEGTNWRLYYCEPLELRLSRVMLGLLFNVKTSPEQQDADITAAAHRWSCWQAQRRG</sequence>
<reference evidence="1 2" key="1">
    <citation type="submission" date="2016-11" db="EMBL/GenBank/DDBJ databases">
        <authorList>
            <person name="Jaros S."/>
            <person name="Januszkiewicz K."/>
            <person name="Wedrychowicz H."/>
        </authorList>
    </citation>
    <scope>NUCLEOTIDE SEQUENCE [LARGE SCALE GENOMIC DNA]</scope>
    <source>
        <strain evidence="1 2">DSM 43832</strain>
    </source>
</reference>
<dbReference type="AlphaFoldDB" id="A0A1M7AIA0"/>
<dbReference type="EMBL" id="FRAP01000028">
    <property type="protein sequence ID" value="SHL42448.1"/>
    <property type="molecule type" value="Genomic_DNA"/>
</dbReference>
<evidence type="ECO:0000313" key="1">
    <source>
        <dbReference type="EMBL" id="SHL42448.1"/>
    </source>
</evidence>
<accession>A0A1M7AIA0</accession>
<name>A0A1M7AIA0_PSETH</name>
<keyword evidence="2" id="KW-1185">Reference proteome</keyword>
<organism evidence="1 2">
    <name type="scientific">Pseudonocardia thermophila</name>
    <dbReference type="NCBI Taxonomy" id="1848"/>
    <lineage>
        <taxon>Bacteria</taxon>
        <taxon>Bacillati</taxon>
        <taxon>Actinomycetota</taxon>
        <taxon>Actinomycetes</taxon>
        <taxon>Pseudonocardiales</taxon>
        <taxon>Pseudonocardiaceae</taxon>
        <taxon>Pseudonocardia</taxon>
    </lineage>
</organism>
<dbReference type="Proteomes" id="UP000184363">
    <property type="component" value="Unassembled WGS sequence"/>
</dbReference>
<protein>
    <submittedName>
        <fullName evidence="1">Uncharacterized protein</fullName>
    </submittedName>
</protein>
<evidence type="ECO:0000313" key="2">
    <source>
        <dbReference type="Proteomes" id="UP000184363"/>
    </source>
</evidence>
<proteinExistence type="predicted"/>
<gene>
    <name evidence="1" type="ORF">SAMN05443637_12823</name>
</gene>
<dbReference type="STRING" id="1848.SAMN05443637_12823"/>